<dbReference type="InterPro" id="IPR001872">
    <property type="entry name" value="Peptidase_A8"/>
</dbReference>
<dbReference type="Pfam" id="PF01252">
    <property type="entry name" value="Peptidase_A8"/>
    <property type="match status" value="1"/>
</dbReference>
<feature type="active site" evidence="9">
    <location>
        <position position="126"/>
    </location>
</feature>
<dbReference type="Proteomes" id="UP000605201">
    <property type="component" value="Unassembled WGS sequence"/>
</dbReference>
<evidence type="ECO:0000256" key="2">
    <source>
        <dbReference type="ARBA" id="ARBA00022475"/>
    </source>
</evidence>
<evidence type="ECO:0000256" key="5">
    <source>
        <dbReference type="ARBA" id="ARBA00022750"/>
    </source>
</evidence>
<organism evidence="12 13">
    <name type="scientific">Candidatus Desulfatibia vada</name>
    <dbReference type="NCBI Taxonomy" id="2841696"/>
    <lineage>
        <taxon>Bacteria</taxon>
        <taxon>Pseudomonadati</taxon>
        <taxon>Thermodesulfobacteriota</taxon>
        <taxon>Desulfobacteria</taxon>
        <taxon>Desulfobacterales</taxon>
        <taxon>Desulfobacterales incertae sedis</taxon>
        <taxon>Candidatus Desulfatibia</taxon>
    </lineage>
</organism>
<dbReference type="AlphaFoldDB" id="A0A8J6P9A8"/>
<keyword evidence="7 9" id="KW-1133">Transmembrane helix</keyword>
<comment type="function">
    <text evidence="9 10">This protein specifically catalyzes the removal of signal peptides from prolipoproteins.</text>
</comment>
<evidence type="ECO:0000256" key="3">
    <source>
        <dbReference type="ARBA" id="ARBA00022670"/>
    </source>
</evidence>
<evidence type="ECO:0000256" key="9">
    <source>
        <dbReference type="HAMAP-Rule" id="MF_00161"/>
    </source>
</evidence>
<evidence type="ECO:0000256" key="1">
    <source>
        <dbReference type="ARBA" id="ARBA00006139"/>
    </source>
</evidence>
<reference evidence="12 13" key="1">
    <citation type="submission" date="2020-08" db="EMBL/GenBank/DDBJ databases">
        <title>Bridging the membrane lipid divide: bacteria of the FCB group superphylum have the potential to synthesize archaeal ether lipids.</title>
        <authorList>
            <person name="Villanueva L."/>
            <person name="Von Meijenfeldt F.A.B."/>
            <person name="Westbye A.B."/>
            <person name="Yadav S."/>
            <person name="Hopmans E.C."/>
            <person name="Dutilh B.E."/>
            <person name="Sinninghe Damste J.S."/>
        </authorList>
    </citation>
    <scope>NUCLEOTIDE SEQUENCE [LARGE SCALE GENOMIC DNA]</scope>
    <source>
        <strain evidence="12">NIOZ-UU17</strain>
    </source>
</reference>
<comment type="pathway">
    <text evidence="9">Protein modification; lipoprotein biosynthesis (signal peptide cleavage).</text>
</comment>
<dbReference type="GO" id="GO:0006508">
    <property type="term" value="P:proteolysis"/>
    <property type="evidence" value="ECO:0007669"/>
    <property type="project" value="UniProtKB-KW"/>
</dbReference>
<dbReference type="GO" id="GO:0004190">
    <property type="term" value="F:aspartic-type endopeptidase activity"/>
    <property type="evidence" value="ECO:0007669"/>
    <property type="project" value="UniProtKB-UniRule"/>
</dbReference>
<gene>
    <name evidence="9 12" type="primary">lspA</name>
    <name evidence="12" type="ORF">H8D96_20570</name>
</gene>
<evidence type="ECO:0000256" key="4">
    <source>
        <dbReference type="ARBA" id="ARBA00022692"/>
    </source>
</evidence>
<evidence type="ECO:0000256" key="10">
    <source>
        <dbReference type="RuleBase" id="RU000594"/>
    </source>
</evidence>
<dbReference type="UniPathway" id="UPA00665"/>
<comment type="caution">
    <text evidence="9">Lacks conserved residue(s) required for the propagation of feature annotation.</text>
</comment>
<dbReference type="PANTHER" id="PTHR33695">
    <property type="entry name" value="LIPOPROTEIN SIGNAL PEPTIDASE"/>
    <property type="match status" value="1"/>
</dbReference>
<sequence length="165" mass="18223">MEFSKLRAKYQKLVVVAGTVIVLDQITKAAILNTLPLYRSVAVIPGLFNLVHIHNPGGAFGFLATQSSSVRIVLFVLMSFLAVGLIFYFYRNTPKTHPLLATGFALIFGGALGNLIDRVRFGKVVDFLDFYLGSYHWPAFNIADSAISVGVAIFLFHLVFKKLPE</sequence>
<protein>
    <recommendedName>
        <fullName evidence="9">Lipoprotein signal peptidase</fullName>
        <ecNumber evidence="9">3.4.23.36</ecNumber>
    </recommendedName>
    <alternativeName>
        <fullName evidence="9">Prolipoprotein signal peptidase</fullName>
    </alternativeName>
    <alternativeName>
        <fullName evidence="9">Signal peptidase II</fullName>
        <shortName evidence="9">SPase II</shortName>
    </alternativeName>
</protein>
<name>A0A8J6P9A8_9BACT</name>
<feature type="transmembrane region" description="Helical" evidence="9">
    <location>
        <begin position="136"/>
        <end position="160"/>
    </location>
</feature>
<dbReference type="PROSITE" id="PS00855">
    <property type="entry name" value="SPASE_II"/>
    <property type="match status" value="1"/>
</dbReference>
<dbReference type="GO" id="GO:0005886">
    <property type="term" value="C:plasma membrane"/>
    <property type="evidence" value="ECO:0007669"/>
    <property type="project" value="UniProtKB-SubCell"/>
</dbReference>
<evidence type="ECO:0000313" key="12">
    <source>
        <dbReference type="EMBL" id="MBC8434310.1"/>
    </source>
</evidence>
<feature type="transmembrane region" description="Helical" evidence="9">
    <location>
        <begin position="97"/>
        <end position="116"/>
    </location>
</feature>
<dbReference type="EC" id="3.4.23.36" evidence="9"/>
<keyword evidence="8 9" id="KW-0472">Membrane</keyword>
<feature type="transmembrane region" description="Helical" evidence="9">
    <location>
        <begin position="72"/>
        <end position="90"/>
    </location>
</feature>
<accession>A0A8J6P9A8</accession>
<comment type="subcellular location">
    <subcellularLocation>
        <location evidence="9">Cell membrane</location>
        <topology evidence="9">Multi-pass membrane protein</topology>
    </subcellularLocation>
</comment>
<comment type="catalytic activity">
    <reaction evidence="9 10">
        <text>Release of signal peptides from bacterial membrane prolipoproteins. Hydrolyzes -Xaa-Yaa-Zaa-|-(S,diacylglyceryl)Cys-, in which Xaa is hydrophobic (preferably Leu), and Yaa (Ala or Ser) and Zaa (Gly or Ala) have small, neutral side chains.</text>
        <dbReference type="EC" id="3.4.23.36"/>
    </reaction>
</comment>
<dbReference type="NCBIfam" id="TIGR00077">
    <property type="entry name" value="lspA"/>
    <property type="match status" value="1"/>
</dbReference>
<dbReference type="EMBL" id="JACNIG010000412">
    <property type="protein sequence ID" value="MBC8434310.1"/>
    <property type="molecule type" value="Genomic_DNA"/>
</dbReference>
<evidence type="ECO:0000256" key="11">
    <source>
        <dbReference type="RuleBase" id="RU004181"/>
    </source>
</evidence>
<keyword evidence="6 9" id="KW-0378">Hydrolase</keyword>
<evidence type="ECO:0000313" key="13">
    <source>
        <dbReference type="Proteomes" id="UP000605201"/>
    </source>
</evidence>
<keyword evidence="5 9" id="KW-0064">Aspartyl protease</keyword>
<dbReference type="HAMAP" id="MF_00161">
    <property type="entry name" value="LspA"/>
    <property type="match status" value="1"/>
</dbReference>
<keyword evidence="3 9" id="KW-0645">Protease</keyword>
<dbReference type="PRINTS" id="PR00781">
    <property type="entry name" value="LIPOSIGPTASE"/>
</dbReference>
<evidence type="ECO:0000256" key="7">
    <source>
        <dbReference type="ARBA" id="ARBA00022989"/>
    </source>
</evidence>
<comment type="similarity">
    <text evidence="1 9 11">Belongs to the peptidase A8 family.</text>
</comment>
<evidence type="ECO:0000256" key="8">
    <source>
        <dbReference type="ARBA" id="ARBA00023136"/>
    </source>
</evidence>
<feature type="active site" evidence="9">
    <location>
        <position position="144"/>
    </location>
</feature>
<evidence type="ECO:0000256" key="6">
    <source>
        <dbReference type="ARBA" id="ARBA00022801"/>
    </source>
</evidence>
<dbReference type="PANTHER" id="PTHR33695:SF1">
    <property type="entry name" value="LIPOPROTEIN SIGNAL PEPTIDASE"/>
    <property type="match status" value="1"/>
</dbReference>
<proteinExistence type="inferred from homology"/>
<keyword evidence="4 9" id="KW-0812">Transmembrane</keyword>
<keyword evidence="2 9" id="KW-1003">Cell membrane</keyword>
<comment type="caution">
    <text evidence="12">The sequence shown here is derived from an EMBL/GenBank/DDBJ whole genome shotgun (WGS) entry which is preliminary data.</text>
</comment>